<feature type="coiled-coil region" evidence="1">
    <location>
        <begin position="166"/>
        <end position="207"/>
    </location>
</feature>
<evidence type="ECO:0000256" key="1">
    <source>
        <dbReference type="SAM" id="Coils"/>
    </source>
</evidence>
<reference evidence="3 4" key="1">
    <citation type="submission" date="2015-09" db="EMBL/GenBank/DDBJ databases">
        <title>Host preference determinants of Valsa canker pathogens revealed by comparative genomics.</title>
        <authorList>
            <person name="Yin Z."/>
            <person name="Huang L."/>
        </authorList>
    </citation>
    <scope>NUCLEOTIDE SEQUENCE [LARGE SCALE GENOMIC DNA]</scope>
    <source>
        <strain evidence="3 4">SXYLt</strain>
    </source>
</reference>
<evidence type="ECO:0000313" key="4">
    <source>
        <dbReference type="Proteomes" id="UP000285146"/>
    </source>
</evidence>
<feature type="compositionally biased region" description="Acidic residues" evidence="2">
    <location>
        <begin position="55"/>
        <end position="68"/>
    </location>
</feature>
<proteinExistence type="predicted"/>
<feature type="region of interest" description="Disordered" evidence="2">
    <location>
        <begin position="127"/>
        <end position="153"/>
    </location>
</feature>
<feature type="compositionally biased region" description="Polar residues" evidence="2">
    <location>
        <begin position="137"/>
        <end position="148"/>
    </location>
</feature>
<dbReference type="InParanoid" id="A0A423XKK3"/>
<comment type="caution">
    <text evidence="3">The sequence shown here is derived from an EMBL/GenBank/DDBJ whole genome shotgun (WGS) entry which is preliminary data.</text>
</comment>
<feature type="region of interest" description="Disordered" evidence="2">
    <location>
        <begin position="1"/>
        <end position="89"/>
    </location>
</feature>
<dbReference type="Proteomes" id="UP000285146">
    <property type="component" value="Unassembled WGS sequence"/>
</dbReference>
<organism evidence="3 4">
    <name type="scientific">Cytospora leucostoma</name>
    <dbReference type="NCBI Taxonomy" id="1230097"/>
    <lineage>
        <taxon>Eukaryota</taxon>
        <taxon>Fungi</taxon>
        <taxon>Dikarya</taxon>
        <taxon>Ascomycota</taxon>
        <taxon>Pezizomycotina</taxon>
        <taxon>Sordariomycetes</taxon>
        <taxon>Sordariomycetidae</taxon>
        <taxon>Diaporthales</taxon>
        <taxon>Cytosporaceae</taxon>
        <taxon>Cytospora</taxon>
    </lineage>
</organism>
<sequence length="281" mass="30522">MTRDILSIDIRNEPFPPPSSQSGDYHDDKDDQDDEIYPYEGDKDTDIISVSTDSSSDESDDDDDEGTDSDSHPGDGAKSVIDSPFAAPEKVHVLNNKPTVVSKLGLDPQPIDSPKMSIAALPAAANRQITGDMEAGGSSSQPQPSNKPRANGAPFVKAEWSSTQKIIEMSKKVDLTKRETERLERELEEANNELQSVLRRLEEAGLRSDTPGADCRAWALAPKGQASAWNLAGSLCQASLDEVETQLRCLDMLPAKYPKTSPDDTPRDTLQLSGVNEILEA</sequence>
<keyword evidence="4" id="KW-1185">Reference proteome</keyword>
<accession>A0A423XKK3</accession>
<keyword evidence="1" id="KW-0175">Coiled coil</keyword>
<name>A0A423XKK3_9PEZI</name>
<dbReference type="AlphaFoldDB" id="A0A423XKK3"/>
<protein>
    <submittedName>
        <fullName evidence="3">Uncharacterized protein</fullName>
    </submittedName>
</protein>
<gene>
    <name evidence="3" type="ORF">VPNG_01179</name>
</gene>
<evidence type="ECO:0000256" key="2">
    <source>
        <dbReference type="SAM" id="MobiDB-lite"/>
    </source>
</evidence>
<evidence type="ECO:0000313" key="3">
    <source>
        <dbReference type="EMBL" id="ROW17005.1"/>
    </source>
</evidence>
<dbReference type="EMBL" id="LKEB01000003">
    <property type="protein sequence ID" value="ROW17005.1"/>
    <property type="molecule type" value="Genomic_DNA"/>
</dbReference>